<sequence>MPQARIKETDRIACMSSELRKMGVVIEELSDGMVVTGGKLKGSTDLESFKDHRIAMALSIAGLAAEGETVVRDSECAAVTYPSFVDDFKKMGANFMEMTI</sequence>
<dbReference type="GO" id="GO:0009423">
    <property type="term" value="P:chorismate biosynthetic process"/>
    <property type="evidence" value="ECO:0007669"/>
    <property type="project" value="TreeGrafter"/>
</dbReference>
<dbReference type="AlphaFoldDB" id="A0A645JA45"/>
<dbReference type="Pfam" id="PF00275">
    <property type="entry name" value="EPSP_synthase"/>
    <property type="match status" value="1"/>
</dbReference>
<dbReference type="InterPro" id="IPR036968">
    <property type="entry name" value="Enolpyruvate_Tfrase_sf"/>
</dbReference>
<keyword evidence="1 3" id="KW-0808">Transferase</keyword>
<feature type="domain" description="Enolpyruvate transferase" evidence="2">
    <location>
        <begin position="4"/>
        <end position="87"/>
    </location>
</feature>
<dbReference type="SUPFAM" id="SSF55205">
    <property type="entry name" value="EPT/RTPC-like"/>
    <property type="match status" value="1"/>
</dbReference>
<gene>
    <name evidence="3" type="primary">aroA_47</name>
    <name evidence="3" type="ORF">SDC9_204081</name>
</gene>
<dbReference type="PANTHER" id="PTHR21090:SF5">
    <property type="entry name" value="PENTAFUNCTIONAL AROM POLYPEPTIDE"/>
    <property type="match status" value="1"/>
</dbReference>
<dbReference type="EC" id="2.5.1.19" evidence="3"/>
<dbReference type="Gene3D" id="3.65.10.10">
    <property type="entry name" value="Enolpyruvate transferase domain"/>
    <property type="match status" value="1"/>
</dbReference>
<dbReference type="EMBL" id="VSSQ01126659">
    <property type="protein sequence ID" value="MPN56393.1"/>
    <property type="molecule type" value="Genomic_DNA"/>
</dbReference>
<dbReference type="InterPro" id="IPR013792">
    <property type="entry name" value="RNA3'P_cycl/enolpyr_Trfase_a/b"/>
</dbReference>
<dbReference type="InterPro" id="IPR001986">
    <property type="entry name" value="Enolpyruvate_Tfrase_dom"/>
</dbReference>
<name>A0A645JA45_9ZZZZ</name>
<evidence type="ECO:0000313" key="3">
    <source>
        <dbReference type="EMBL" id="MPN56393.1"/>
    </source>
</evidence>
<dbReference type="PANTHER" id="PTHR21090">
    <property type="entry name" value="AROM/DEHYDROQUINATE SYNTHASE"/>
    <property type="match status" value="1"/>
</dbReference>
<comment type="caution">
    <text evidence="3">The sequence shown here is derived from an EMBL/GenBank/DDBJ whole genome shotgun (WGS) entry which is preliminary data.</text>
</comment>
<accession>A0A645JA45</accession>
<organism evidence="3">
    <name type="scientific">bioreactor metagenome</name>
    <dbReference type="NCBI Taxonomy" id="1076179"/>
    <lineage>
        <taxon>unclassified sequences</taxon>
        <taxon>metagenomes</taxon>
        <taxon>ecological metagenomes</taxon>
    </lineage>
</organism>
<evidence type="ECO:0000256" key="1">
    <source>
        <dbReference type="ARBA" id="ARBA00022679"/>
    </source>
</evidence>
<protein>
    <submittedName>
        <fullName evidence="3">3-phosphoshikimate 1-carboxyvinyltransferase</fullName>
        <ecNumber evidence="3">2.5.1.19</ecNumber>
    </submittedName>
</protein>
<proteinExistence type="predicted"/>
<dbReference type="GO" id="GO:0003866">
    <property type="term" value="F:3-phosphoshikimate 1-carboxyvinyltransferase activity"/>
    <property type="evidence" value="ECO:0007669"/>
    <property type="project" value="UniProtKB-EC"/>
</dbReference>
<evidence type="ECO:0000259" key="2">
    <source>
        <dbReference type="Pfam" id="PF00275"/>
    </source>
</evidence>
<reference evidence="3" key="1">
    <citation type="submission" date="2019-08" db="EMBL/GenBank/DDBJ databases">
        <authorList>
            <person name="Kucharzyk K."/>
            <person name="Murdoch R.W."/>
            <person name="Higgins S."/>
            <person name="Loffler F."/>
        </authorList>
    </citation>
    <scope>NUCLEOTIDE SEQUENCE</scope>
</reference>